<evidence type="ECO:0000256" key="8">
    <source>
        <dbReference type="ARBA" id="ARBA00022840"/>
    </source>
</evidence>
<dbReference type="SUPFAM" id="SSF52540">
    <property type="entry name" value="P-loop containing nucleoside triphosphate hydrolases"/>
    <property type="match status" value="1"/>
</dbReference>
<evidence type="ECO:0000256" key="2">
    <source>
        <dbReference type="ARBA" id="ARBA00007316"/>
    </source>
</evidence>
<evidence type="ECO:0000256" key="4">
    <source>
        <dbReference type="ARBA" id="ARBA00019200"/>
    </source>
</evidence>
<dbReference type="AlphaFoldDB" id="A0A386JM08"/>
<dbReference type="GO" id="GO:0005524">
    <property type="term" value="F:ATP binding"/>
    <property type="evidence" value="ECO:0007669"/>
    <property type="project" value="UniProtKB-KW"/>
</dbReference>
<evidence type="ECO:0000256" key="10">
    <source>
        <dbReference type="ARBA" id="ARBA00023137"/>
    </source>
</evidence>
<dbReference type="UniPathway" id="UPA00934"/>
<evidence type="ECO:0000256" key="13">
    <source>
        <dbReference type="ARBA" id="ARBA00051245"/>
    </source>
</evidence>
<comment type="pathway">
    <text evidence="1">Capsule biogenesis; capsule polysaccharide biosynthesis.</text>
</comment>
<comment type="catalytic activity">
    <reaction evidence="13">
        <text>L-tyrosyl-[protein] + ATP = O-phospho-L-tyrosyl-[protein] + ADP + H(+)</text>
        <dbReference type="Rhea" id="RHEA:10596"/>
        <dbReference type="Rhea" id="RHEA-COMP:10136"/>
        <dbReference type="Rhea" id="RHEA-COMP:20101"/>
        <dbReference type="ChEBI" id="CHEBI:15378"/>
        <dbReference type="ChEBI" id="CHEBI:30616"/>
        <dbReference type="ChEBI" id="CHEBI:46858"/>
        <dbReference type="ChEBI" id="CHEBI:61978"/>
        <dbReference type="ChEBI" id="CHEBI:456216"/>
        <dbReference type="EC" id="2.7.10.2"/>
    </reaction>
</comment>
<evidence type="ECO:0000256" key="9">
    <source>
        <dbReference type="ARBA" id="ARBA00022903"/>
    </source>
</evidence>
<dbReference type="InterPro" id="IPR050445">
    <property type="entry name" value="Bact_polysacc_biosynth/exp"/>
</dbReference>
<dbReference type="InterPro" id="IPR005702">
    <property type="entry name" value="Wzc-like_C"/>
</dbReference>
<gene>
    <name evidence="16" type="primary">epsD</name>
</gene>
<dbReference type="NCBIfam" id="TIGR01007">
    <property type="entry name" value="eps_fam"/>
    <property type="match status" value="1"/>
</dbReference>
<evidence type="ECO:0000256" key="3">
    <source>
        <dbReference type="ARBA" id="ARBA00011903"/>
    </source>
</evidence>
<protein>
    <recommendedName>
        <fullName evidence="4">Tyrosine-protein kinase CpsD</fullName>
        <ecNumber evidence="3">2.7.10.2</ecNumber>
    </recommendedName>
</protein>
<evidence type="ECO:0000256" key="7">
    <source>
        <dbReference type="ARBA" id="ARBA00022777"/>
    </source>
</evidence>
<feature type="domain" description="AAA" evidence="15">
    <location>
        <begin position="36"/>
        <end position="166"/>
    </location>
</feature>
<dbReference type="GO" id="GO:0004715">
    <property type="term" value="F:non-membrane spanning protein tyrosine kinase activity"/>
    <property type="evidence" value="ECO:0007669"/>
    <property type="project" value="UniProtKB-EC"/>
</dbReference>
<accession>A0A386JM08</accession>
<evidence type="ECO:0000256" key="11">
    <source>
        <dbReference type="ARBA" id="ARBA00023169"/>
    </source>
</evidence>
<dbReference type="PANTHER" id="PTHR32309">
    <property type="entry name" value="TYROSINE-PROTEIN KINASE"/>
    <property type="match status" value="1"/>
</dbReference>
<dbReference type="InterPro" id="IPR025669">
    <property type="entry name" value="AAA_dom"/>
</dbReference>
<comment type="function">
    <text evidence="12">Involved in the regulation of capsular polysaccharide biosynthesis. Autophosphorylation of CpsD attenuates its activity and reduces the level of encapsulation. May be part of a complex that directs the coordinated polymerization and export to the cell surface of the capsular polysaccharide.</text>
</comment>
<dbReference type="Gene3D" id="3.40.50.300">
    <property type="entry name" value="P-loop containing nucleotide triphosphate hydrolases"/>
    <property type="match status" value="1"/>
</dbReference>
<keyword evidence="5" id="KW-0808">Transferase</keyword>
<dbReference type="GO" id="GO:0005886">
    <property type="term" value="C:plasma membrane"/>
    <property type="evidence" value="ECO:0007669"/>
    <property type="project" value="TreeGrafter"/>
</dbReference>
<evidence type="ECO:0000256" key="5">
    <source>
        <dbReference type="ARBA" id="ARBA00022679"/>
    </source>
</evidence>
<dbReference type="GO" id="GO:0045227">
    <property type="term" value="P:capsule polysaccharide biosynthetic process"/>
    <property type="evidence" value="ECO:0007669"/>
    <property type="project" value="UniProtKB-UniPathway"/>
</dbReference>
<keyword evidence="10" id="KW-0829">Tyrosine-protein kinase</keyword>
<keyword evidence="6" id="KW-0547">Nucleotide-binding</keyword>
<evidence type="ECO:0000259" key="15">
    <source>
        <dbReference type="Pfam" id="PF13614"/>
    </source>
</evidence>
<keyword evidence="9" id="KW-0972">Capsule biogenesis/degradation</keyword>
<organism evidence="16">
    <name type="scientific">Streptococcus thermophilus</name>
    <dbReference type="NCBI Taxonomy" id="1308"/>
    <lineage>
        <taxon>Bacteria</taxon>
        <taxon>Bacillati</taxon>
        <taxon>Bacillota</taxon>
        <taxon>Bacilli</taxon>
        <taxon>Lactobacillales</taxon>
        <taxon>Streptococcaceae</taxon>
        <taxon>Streptococcus</taxon>
    </lineage>
</organism>
<evidence type="ECO:0000256" key="6">
    <source>
        <dbReference type="ARBA" id="ARBA00022741"/>
    </source>
</evidence>
<sequence>MPLLKLVKSKVDFAKKTEEYYNAIRTNIQFSGAQIKVIAISSVEAGEGKSTTSVNLAISFASVGLRTLLIDADTRNSVLSGTFKSNEPYKGLSNFLSGNADLNETICQTDISGLDVISSGPVPPNPTSLLQNDNFRHLMEVARSRYDYVIIDTPPIGLVVIDAGIIAHQADASLLVTAAGKIKRRFVTKAVEQLKQSGSQFLGVVLNKVDMTVDKYGSYGSYGSYGEYGKKTDQKEGHSRAHRRRKG</sequence>
<evidence type="ECO:0000256" key="1">
    <source>
        <dbReference type="ARBA" id="ARBA00005132"/>
    </source>
</evidence>
<comment type="similarity">
    <text evidence="2">Belongs to the CpsD/CapB family.</text>
</comment>
<name>A0A386JM08_STRTR</name>
<proteinExistence type="inferred from homology"/>
<dbReference type="EMBL" id="MH700468">
    <property type="protein sequence ID" value="AYD72557.1"/>
    <property type="molecule type" value="Genomic_DNA"/>
</dbReference>
<reference evidence="16" key="1">
    <citation type="journal article" date="2018" name="Appl. Environ. Microbiol.">
        <title>Cell wall glycans mediate recognition of the dairy bacterium Streptococcus thermophilus by bacteriophages.</title>
        <authorList>
            <person name="Szymczak P."/>
            <person name="Filipe S.R."/>
            <person name="Covas G."/>
            <person name="Vogensen F.K."/>
            <person name="Neves A.R."/>
            <person name="Janzen T."/>
        </authorList>
    </citation>
    <scope>NUCLEOTIDE SEQUENCE</scope>
    <source>
        <strain evidence="16">STCH_13_BIM</strain>
    </source>
</reference>
<evidence type="ECO:0000256" key="14">
    <source>
        <dbReference type="SAM" id="MobiDB-lite"/>
    </source>
</evidence>
<dbReference type="EC" id="2.7.10.2" evidence="3"/>
<evidence type="ECO:0000256" key="12">
    <source>
        <dbReference type="ARBA" id="ARBA00024964"/>
    </source>
</evidence>
<dbReference type="CDD" id="cd05387">
    <property type="entry name" value="BY-kinase"/>
    <property type="match status" value="1"/>
</dbReference>
<evidence type="ECO:0000313" key="16">
    <source>
        <dbReference type="EMBL" id="AYD72557.1"/>
    </source>
</evidence>
<dbReference type="PANTHER" id="PTHR32309:SF13">
    <property type="entry name" value="FERRIC ENTEROBACTIN TRANSPORT PROTEIN FEPE"/>
    <property type="match status" value="1"/>
</dbReference>
<dbReference type="InterPro" id="IPR027417">
    <property type="entry name" value="P-loop_NTPase"/>
</dbReference>
<dbReference type="Pfam" id="PF13614">
    <property type="entry name" value="AAA_31"/>
    <property type="match status" value="1"/>
</dbReference>
<keyword evidence="8" id="KW-0067">ATP-binding</keyword>
<keyword evidence="11" id="KW-0270">Exopolysaccharide synthesis</keyword>
<feature type="compositionally biased region" description="Basic and acidic residues" evidence="14">
    <location>
        <begin position="228"/>
        <end position="239"/>
    </location>
</feature>
<keyword evidence="7 16" id="KW-0418">Kinase</keyword>
<feature type="region of interest" description="Disordered" evidence="14">
    <location>
        <begin position="227"/>
        <end position="247"/>
    </location>
</feature>